<reference evidence="9" key="2">
    <citation type="submission" date="2015-02" db="UniProtKB">
        <authorList>
            <consortium name="EnsemblMetazoa"/>
        </authorList>
    </citation>
    <scope>IDENTIFICATION</scope>
</reference>
<comment type="catalytic activity">
    <reaction evidence="6">
        <text>1D-myo-inositol 1,4,5-trisphosphate + 2 ATP = 1D-myo-inositol 1,3,4,5,6-pentakisphosphate + 2 ADP + 2 H(+)</text>
        <dbReference type="Rhea" id="RHEA:32359"/>
        <dbReference type="ChEBI" id="CHEBI:15378"/>
        <dbReference type="ChEBI" id="CHEBI:30616"/>
        <dbReference type="ChEBI" id="CHEBI:57733"/>
        <dbReference type="ChEBI" id="CHEBI:203600"/>
        <dbReference type="ChEBI" id="CHEBI:456216"/>
        <dbReference type="EC" id="2.7.1.151"/>
    </reaction>
</comment>
<dbReference type="PANTHER" id="PTHR12400">
    <property type="entry name" value="INOSITOL POLYPHOSPHATE KINASE"/>
    <property type="match status" value="1"/>
</dbReference>
<name>T1JME0_STRMM</name>
<keyword evidence="4 8" id="KW-0418">Kinase</keyword>
<comment type="similarity">
    <text evidence="1 8">Belongs to the inositol phosphokinase (IPK) family.</text>
</comment>
<sequence length="222" mass="25551">MTTYVVGSLPPPPEGTRYVLRQAGGHHEQNGDNLVIQVQFLKVEDITRRFQRPCILDIKLKADVHDPFSAHSSHPIYTFAQKYNFLIDGIQVYHKNTNRYVSFGKSFGRWLDEDGVERGLLTFLNADSGVNEFLICAFLERLEKIKTWANQQCHFSFYRSSLLLVYDAVDHPAFNRNEALAITDVRMVDFAKVYSSSETDCKYENAIGNFMQCLRKLLPCKK</sequence>
<dbReference type="EC" id="2.7.-.-" evidence="8"/>
<dbReference type="Gene3D" id="3.30.470.160">
    <property type="entry name" value="Inositol polyphosphate kinase"/>
    <property type="match status" value="1"/>
</dbReference>
<dbReference type="InterPro" id="IPR038286">
    <property type="entry name" value="IPK_sf"/>
</dbReference>
<dbReference type="GO" id="GO:0005737">
    <property type="term" value="C:cytoplasm"/>
    <property type="evidence" value="ECO:0007669"/>
    <property type="project" value="TreeGrafter"/>
</dbReference>
<dbReference type="SUPFAM" id="SSF56104">
    <property type="entry name" value="SAICAR synthase-like"/>
    <property type="match status" value="1"/>
</dbReference>
<dbReference type="GO" id="GO:0032958">
    <property type="term" value="P:inositol phosphate biosynthetic process"/>
    <property type="evidence" value="ECO:0007669"/>
    <property type="project" value="InterPro"/>
</dbReference>
<dbReference type="Proteomes" id="UP000014500">
    <property type="component" value="Unassembled WGS sequence"/>
</dbReference>
<dbReference type="OMA" id="CDENCEF"/>
<evidence type="ECO:0000313" key="10">
    <source>
        <dbReference type="Proteomes" id="UP000014500"/>
    </source>
</evidence>
<dbReference type="GO" id="GO:0047326">
    <property type="term" value="F:inositol-1,3,4,6-tetrakisphosphate 5-kinase activity"/>
    <property type="evidence" value="ECO:0007669"/>
    <property type="project" value="RHEA"/>
</dbReference>
<dbReference type="Pfam" id="PF03770">
    <property type="entry name" value="IPK"/>
    <property type="match status" value="1"/>
</dbReference>
<evidence type="ECO:0000256" key="8">
    <source>
        <dbReference type="RuleBase" id="RU363090"/>
    </source>
</evidence>
<protein>
    <recommendedName>
        <fullName evidence="8">Kinase</fullName>
        <ecNumber evidence="8">2.7.-.-</ecNumber>
    </recommendedName>
</protein>
<dbReference type="GO" id="GO:0005524">
    <property type="term" value="F:ATP binding"/>
    <property type="evidence" value="ECO:0007669"/>
    <property type="project" value="UniProtKB-KW"/>
</dbReference>
<keyword evidence="10" id="KW-1185">Reference proteome</keyword>
<keyword evidence="3" id="KW-0547">Nucleotide-binding</keyword>
<evidence type="ECO:0000256" key="4">
    <source>
        <dbReference type="ARBA" id="ARBA00022777"/>
    </source>
</evidence>
<dbReference type="EMBL" id="JH432147">
    <property type="status" value="NOT_ANNOTATED_CDS"/>
    <property type="molecule type" value="Genomic_DNA"/>
</dbReference>
<dbReference type="PANTHER" id="PTHR12400:SF51">
    <property type="entry name" value="INOSITOL POLYPHOSPHATE MULTIKINASE"/>
    <property type="match status" value="1"/>
</dbReference>
<evidence type="ECO:0000256" key="3">
    <source>
        <dbReference type="ARBA" id="ARBA00022741"/>
    </source>
</evidence>
<dbReference type="EnsemblMetazoa" id="SMAR015020-RA">
    <property type="protein sequence ID" value="SMAR015020-PA"/>
    <property type="gene ID" value="SMAR015020"/>
</dbReference>
<dbReference type="STRING" id="126957.T1JME0"/>
<evidence type="ECO:0000256" key="1">
    <source>
        <dbReference type="ARBA" id="ARBA00007374"/>
    </source>
</evidence>
<dbReference type="GO" id="GO:0008440">
    <property type="term" value="F:inositol-1,4,5-trisphosphate 3-kinase activity"/>
    <property type="evidence" value="ECO:0007669"/>
    <property type="project" value="TreeGrafter"/>
</dbReference>
<evidence type="ECO:0000313" key="9">
    <source>
        <dbReference type="EnsemblMetazoa" id="SMAR015020-PA"/>
    </source>
</evidence>
<evidence type="ECO:0000256" key="2">
    <source>
        <dbReference type="ARBA" id="ARBA00022679"/>
    </source>
</evidence>
<dbReference type="GO" id="GO:0005634">
    <property type="term" value="C:nucleus"/>
    <property type="evidence" value="ECO:0007669"/>
    <property type="project" value="TreeGrafter"/>
</dbReference>
<accession>T1JME0</accession>
<dbReference type="PhylomeDB" id="T1JME0"/>
<evidence type="ECO:0000256" key="6">
    <source>
        <dbReference type="ARBA" id="ARBA00036164"/>
    </source>
</evidence>
<dbReference type="AlphaFoldDB" id="T1JME0"/>
<keyword evidence="5" id="KW-0067">ATP-binding</keyword>
<organism evidence="9 10">
    <name type="scientific">Strigamia maritima</name>
    <name type="common">European centipede</name>
    <name type="synonym">Geophilus maritimus</name>
    <dbReference type="NCBI Taxonomy" id="126957"/>
    <lineage>
        <taxon>Eukaryota</taxon>
        <taxon>Metazoa</taxon>
        <taxon>Ecdysozoa</taxon>
        <taxon>Arthropoda</taxon>
        <taxon>Myriapoda</taxon>
        <taxon>Chilopoda</taxon>
        <taxon>Pleurostigmophora</taxon>
        <taxon>Geophilomorpha</taxon>
        <taxon>Linotaeniidae</taxon>
        <taxon>Strigamia</taxon>
    </lineage>
</organism>
<dbReference type="HOGENOM" id="CLU_042569_0_1_1"/>
<proteinExistence type="inferred from homology"/>
<comment type="catalytic activity">
    <reaction evidence="7">
        <text>1D-myo-inositol 1,3,4,6-tetrakisphosphate + ATP = 1D-myo-inositol 1,3,4,5,6-pentakisphosphate + ADP + H(+)</text>
        <dbReference type="Rhea" id="RHEA:12717"/>
        <dbReference type="ChEBI" id="CHEBI:15378"/>
        <dbReference type="ChEBI" id="CHEBI:30616"/>
        <dbReference type="ChEBI" id="CHEBI:57660"/>
        <dbReference type="ChEBI" id="CHEBI:57733"/>
        <dbReference type="ChEBI" id="CHEBI:456216"/>
        <dbReference type="EC" id="2.7.1.140"/>
    </reaction>
</comment>
<evidence type="ECO:0000256" key="7">
    <source>
        <dbReference type="ARBA" id="ARBA00036525"/>
    </source>
</evidence>
<dbReference type="InterPro" id="IPR005522">
    <property type="entry name" value="IPK"/>
</dbReference>
<keyword evidence="2 8" id="KW-0808">Transferase</keyword>
<evidence type="ECO:0000256" key="5">
    <source>
        <dbReference type="ARBA" id="ARBA00022840"/>
    </source>
</evidence>
<reference evidence="10" key="1">
    <citation type="submission" date="2011-05" db="EMBL/GenBank/DDBJ databases">
        <authorList>
            <person name="Richards S.R."/>
            <person name="Qu J."/>
            <person name="Jiang H."/>
            <person name="Jhangiani S.N."/>
            <person name="Agravi P."/>
            <person name="Goodspeed R."/>
            <person name="Gross S."/>
            <person name="Mandapat C."/>
            <person name="Jackson L."/>
            <person name="Mathew T."/>
            <person name="Pu L."/>
            <person name="Thornton R."/>
            <person name="Saada N."/>
            <person name="Wilczek-Boney K.B."/>
            <person name="Lee S."/>
            <person name="Kovar C."/>
            <person name="Wu Y."/>
            <person name="Scherer S.E."/>
            <person name="Worley K.C."/>
            <person name="Muzny D.M."/>
            <person name="Gibbs R."/>
        </authorList>
    </citation>
    <scope>NUCLEOTIDE SEQUENCE</scope>
    <source>
        <strain evidence="10">Brora</strain>
    </source>
</reference>
<dbReference type="eggNOG" id="KOG1620">
    <property type="taxonomic scope" value="Eukaryota"/>
</dbReference>